<protein>
    <submittedName>
        <fullName evidence="1">Uncharacterized protein</fullName>
    </submittedName>
</protein>
<dbReference type="Proteomes" id="UP000092993">
    <property type="component" value="Unassembled WGS sequence"/>
</dbReference>
<reference evidence="1 2" key="1">
    <citation type="submission" date="2016-03" db="EMBL/GenBank/DDBJ databases">
        <title>Whole genome sequencing of Grifola frondosa 9006-11.</title>
        <authorList>
            <person name="Min B."/>
            <person name="Park H."/>
            <person name="Kim J.-G."/>
            <person name="Cho H."/>
            <person name="Oh Y.-L."/>
            <person name="Kong W.-S."/>
            <person name="Choi I.-G."/>
        </authorList>
    </citation>
    <scope>NUCLEOTIDE SEQUENCE [LARGE SCALE GENOMIC DNA]</scope>
    <source>
        <strain evidence="1 2">9006-11</strain>
    </source>
</reference>
<sequence>MYSTRCEDHRHKRNTVAEPQISAQAGSHQRSYLRISTPSFTNSSLSALLLVHFSNLPHSKGAVDCARITASSTLDAIHRDSTHYTVTPFLSPSAFSVSPAWESSAGRPTYTGYTSSASTRALC</sequence>
<organism evidence="1 2">
    <name type="scientific">Grifola frondosa</name>
    <name type="common">Maitake</name>
    <name type="synonym">Polyporus frondosus</name>
    <dbReference type="NCBI Taxonomy" id="5627"/>
    <lineage>
        <taxon>Eukaryota</taxon>
        <taxon>Fungi</taxon>
        <taxon>Dikarya</taxon>
        <taxon>Basidiomycota</taxon>
        <taxon>Agaricomycotina</taxon>
        <taxon>Agaricomycetes</taxon>
        <taxon>Polyporales</taxon>
        <taxon>Grifolaceae</taxon>
        <taxon>Grifola</taxon>
    </lineage>
</organism>
<keyword evidence="2" id="KW-1185">Reference proteome</keyword>
<dbReference type="AlphaFoldDB" id="A0A1C7LQJ4"/>
<proteinExistence type="predicted"/>
<evidence type="ECO:0000313" key="1">
    <source>
        <dbReference type="EMBL" id="OBZ67031.1"/>
    </source>
</evidence>
<accession>A0A1C7LQJ4</accession>
<comment type="caution">
    <text evidence="1">The sequence shown here is derived from an EMBL/GenBank/DDBJ whole genome shotgun (WGS) entry which is preliminary data.</text>
</comment>
<evidence type="ECO:0000313" key="2">
    <source>
        <dbReference type="Proteomes" id="UP000092993"/>
    </source>
</evidence>
<gene>
    <name evidence="1" type="ORF">A0H81_12795</name>
</gene>
<dbReference type="EMBL" id="LUGG01000025">
    <property type="protein sequence ID" value="OBZ67031.1"/>
    <property type="molecule type" value="Genomic_DNA"/>
</dbReference>
<name>A0A1C7LQJ4_GRIFR</name>